<dbReference type="Gene3D" id="3.40.50.300">
    <property type="entry name" value="P-loop containing nucleotide triphosphate hydrolases"/>
    <property type="match status" value="1"/>
</dbReference>
<proteinExistence type="predicted"/>
<accession>A0AAX4FY36</accession>
<dbReference type="AlphaFoldDB" id="A0AAX4FY36"/>
<protein>
    <submittedName>
        <fullName evidence="2">ABC-ATPase domain-containing protein</fullName>
    </submittedName>
</protein>
<dbReference type="CDD" id="cd00267">
    <property type="entry name" value="ABC_ATPase"/>
    <property type="match status" value="1"/>
</dbReference>
<keyword evidence="3" id="KW-1185">Reference proteome</keyword>
<dbReference type="InterPro" id="IPR019195">
    <property type="entry name" value="ABC_ATPase_put"/>
</dbReference>
<dbReference type="GeneID" id="85731984"/>
<dbReference type="Proteomes" id="UP001305652">
    <property type="component" value="Chromosome"/>
</dbReference>
<reference evidence="2 3" key="1">
    <citation type="submission" date="2023-10" db="EMBL/GenBank/DDBJ databases">
        <title>The complete genome sequence of Methanoculleus receptaculi DSM 18860.</title>
        <authorList>
            <person name="Lai S.-J."/>
            <person name="You Y.-T."/>
            <person name="Chen S.-C."/>
        </authorList>
    </citation>
    <scope>NUCLEOTIDE SEQUENCE [LARGE SCALE GENOMIC DNA]</scope>
    <source>
        <strain evidence="2 3">DSM 18860</strain>
    </source>
</reference>
<dbReference type="EMBL" id="CP137642">
    <property type="protein sequence ID" value="WOX58129.1"/>
    <property type="molecule type" value="Genomic_DNA"/>
</dbReference>
<dbReference type="PANTHER" id="PTHR38149:SF1">
    <property type="entry name" value="ATPASE"/>
    <property type="match status" value="1"/>
</dbReference>
<dbReference type="InterPro" id="IPR046834">
    <property type="entry name" value="ABC_ATPase_C"/>
</dbReference>
<evidence type="ECO:0000313" key="2">
    <source>
        <dbReference type="EMBL" id="WOX58129.1"/>
    </source>
</evidence>
<evidence type="ECO:0000259" key="1">
    <source>
        <dbReference type="Pfam" id="PF09818"/>
    </source>
</evidence>
<sequence length="464" mass="48982">MSGTEGSWQAEAGRIAAALDGGRARVDLERLRPPVNTYLVRSLDKTALRFSLPVLLTPPPGTASHPGADGAVWAVIEAVKAAVPVEPALGPIAGIGTEHPAHCQQNVEPVTLIASPGAIGTDLWRPGDDNRIDSRGLHLVVRGALPYPGPPGRGTEREVAERLGVLLEAVDRVARRVPAVEIAAACALSLDQKALRRALPGMGLVAFIADGTRPARRFTRLRGHHRIAGPKEGVHVPFRCPRELDPIEVELEGSGRVVTGLGLRRGEVFAVAGSNAEGKSTLLKAIVAGQDDHAAGDGRELLVSVNGVVGAEANEQELVGADVSLFFQSLPPGLSGDPRAAYGRGSGSLVMAEKIQAAIRAAAPILIIDEDRAATNLLVPGCLQRGEVTPLSTLLATRRQAIGDTTILFAASSLDVLIAQADRILLLSGHEAQALDPREFRRRLDRHLVGVRELLAAQERMDDC</sequence>
<dbReference type="PANTHER" id="PTHR38149">
    <property type="entry name" value="ATPASE"/>
    <property type="match status" value="1"/>
</dbReference>
<dbReference type="InterPro" id="IPR027417">
    <property type="entry name" value="P-loop_NTPase"/>
</dbReference>
<dbReference type="RefSeq" id="WP_318621937.1">
    <property type="nucleotide sequence ID" value="NZ_CP137642.1"/>
</dbReference>
<dbReference type="KEGG" id="mrc:R6Y96_02465"/>
<dbReference type="Pfam" id="PF09818">
    <property type="entry name" value="ABC_ATPase"/>
    <property type="match status" value="1"/>
</dbReference>
<evidence type="ECO:0000313" key="3">
    <source>
        <dbReference type="Proteomes" id="UP001305652"/>
    </source>
</evidence>
<name>A0AAX4FY36_9EURY</name>
<feature type="domain" description="ATPase of the ABC class C-terminal" evidence="1">
    <location>
        <begin position="181"/>
        <end position="438"/>
    </location>
</feature>
<gene>
    <name evidence="2" type="ORF">R6Y96_02465</name>
</gene>
<dbReference type="SUPFAM" id="SSF52540">
    <property type="entry name" value="P-loop containing nucleoside triphosphate hydrolases"/>
    <property type="match status" value="1"/>
</dbReference>
<organism evidence="2 3">
    <name type="scientific">Methanoculleus receptaculi</name>
    <dbReference type="NCBI Taxonomy" id="394967"/>
    <lineage>
        <taxon>Archaea</taxon>
        <taxon>Methanobacteriati</taxon>
        <taxon>Methanobacteriota</taxon>
        <taxon>Stenosarchaea group</taxon>
        <taxon>Methanomicrobia</taxon>
        <taxon>Methanomicrobiales</taxon>
        <taxon>Methanomicrobiaceae</taxon>
        <taxon>Methanoculleus</taxon>
    </lineage>
</organism>